<organism evidence="1 2">
    <name type="scientific">Symbiodinium microadriaticum</name>
    <name type="common">Dinoflagellate</name>
    <name type="synonym">Zooxanthella microadriatica</name>
    <dbReference type="NCBI Taxonomy" id="2951"/>
    <lineage>
        <taxon>Eukaryota</taxon>
        <taxon>Sar</taxon>
        <taxon>Alveolata</taxon>
        <taxon>Dinophyceae</taxon>
        <taxon>Suessiales</taxon>
        <taxon>Symbiodiniaceae</taxon>
        <taxon>Symbiodinium</taxon>
    </lineage>
</organism>
<reference evidence="1 2" key="1">
    <citation type="submission" date="2016-02" db="EMBL/GenBank/DDBJ databases">
        <title>Genome analysis of coral dinoflagellate symbionts highlights evolutionary adaptations to a symbiotic lifestyle.</title>
        <authorList>
            <person name="Aranda M."/>
            <person name="Li Y."/>
            <person name="Liew Y.J."/>
            <person name="Baumgarten S."/>
            <person name="Simakov O."/>
            <person name="Wilson M."/>
            <person name="Piel J."/>
            <person name="Ashoor H."/>
            <person name="Bougouffa S."/>
            <person name="Bajic V.B."/>
            <person name="Ryu T."/>
            <person name="Ravasi T."/>
            <person name="Bayer T."/>
            <person name="Micklem G."/>
            <person name="Kim H."/>
            <person name="Bhak J."/>
            <person name="Lajeunesse T.C."/>
            <person name="Voolstra C.R."/>
        </authorList>
    </citation>
    <scope>NUCLEOTIDE SEQUENCE [LARGE SCALE GENOMIC DNA]</scope>
    <source>
        <strain evidence="1 2">CCMP2467</strain>
    </source>
</reference>
<dbReference type="AlphaFoldDB" id="A0A1Q9EG84"/>
<proteinExistence type="predicted"/>
<accession>A0A1Q9EG84</accession>
<keyword evidence="2" id="KW-1185">Reference proteome</keyword>
<gene>
    <name evidence="1" type="ORF">AK812_SmicGene10284</name>
</gene>
<dbReference type="OrthoDB" id="10071890at2759"/>
<comment type="caution">
    <text evidence="1">The sequence shown here is derived from an EMBL/GenBank/DDBJ whole genome shotgun (WGS) entry which is preliminary data.</text>
</comment>
<protein>
    <submittedName>
        <fullName evidence="1">Uncharacterized protein</fullName>
    </submittedName>
</protein>
<sequence>MDGLMDGWMDGWMDGCTDGRTDGCAAGWRDSLIDGCMDGGMDSWMDSWMDGWMDGWCLNGHPGEQCIIVHSETAVSQWDDNLMINDLTQSSASNIDEAVAKRKSQEKRYGAGQLRHEAILTLEAE</sequence>
<dbReference type="EMBL" id="LSRX01000160">
    <property type="protein sequence ID" value="OLQ06442.1"/>
    <property type="molecule type" value="Genomic_DNA"/>
</dbReference>
<evidence type="ECO:0000313" key="1">
    <source>
        <dbReference type="EMBL" id="OLQ06442.1"/>
    </source>
</evidence>
<name>A0A1Q9EG84_SYMMI</name>
<dbReference type="Proteomes" id="UP000186817">
    <property type="component" value="Unassembled WGS sequence"/>
</dbReference>
<evidence type="ECO:0000313" key="2">
    <source>
        <dbReference type="Proteomes" id="UP000186817"/>
    </source>
</evidence>